<dbReference type="Gene3D" id="1.25.40.900">
    <property type="match status" value="1"/>
</dbReference>
<dbReference type="Proteomes" id="UP001184861">
    <property type="component" value="Unassembled WGS sequence"/>
</dbReference>
<evidence type="ECO:0000313" key="10">
    <source>
        <dbReference type="Proteomes" id="UP001184861"/>
    </source>
</evidence>
<organism evidence="9 10">
    <name type="scientific">Chryseobacterium rhizosphaerae</name>
    <dbReference type="NCBI Taxonomy" id="395937"/>
    <lineage>
        <taxon>Bacteria</taxon>
        <taxon>Pseudomonadati</taxon>
        <taxon>Bacteroidota</taxon>
        <taxon>Flavobacteriia</taxon>
        <taxon>Flavobacteriales</taxon>
        <taxon>Weeksellaceae</taxon>
        <taxon>Chryseobacterium group</taxon>
        <taxon>Chryseobacterium</taxon>
    </lineage>
</organism>
<evidence type="ECO:0000256" key="5">
    <source>
        <dbReference type="ARBA" id="ARBA00023237"/>
    </source>
</evidence>
<dbReference type="Gene3D" id="1.25.40.390">
    <property type="match status" value="1"/>
</dbReference>
<dbReference type="CDD" id="cd08977">
    <property type="entry name" value="SusD"/>
    <property type="match status" value="1"/>
</dbReference>
<dbReference type="GO" id="GO:0009279">
    <property type="term" value="C:cell outer membrane"/>
    <property type="evidence" value="ECO:0007669"/>
    <property type="project" value="UniProtKB-SubCell"/>
</dbReference>
<dbReference type="Pfam" id="PF14322">
    <property type="entry name" value="SusD-like_3"/>
    <property type="match status" value="1"/>
</dbReference>
<feature type="domain" description="RagB/SusD" evidence="7">
    <location>
        <begin position="329"/>
        <end position="464"/>
    </location>
</feature>
<dbReference type="InterPro" id="IPR011990">
    <property type="entry name" value="TPR-like_helical_dom_sf"/>
</dbReference>
<sequence length="466" mass="51490">MKKIFSASILVFSILFVATSCSDDFVETTFYQEKEAAPITSVEELTSFVYGTYGRMRAVSYYGRNFIAYGEVHTDEAYTTGASGRNVAWGNYAFTSLDGDVTNTWRDMYLTVANANVVINTQEAGLTWSESVDSNVIKEKARYLKGQAYAVRAQAFFDLLRLYGQKYSGGNLGVVLPLVYNPTTKMKRATIAETEAQIESDFANALLYMGSNATLQSDKPTVLNPISVKALMSRYYLYKGDYAKVRSYVADIKASGKYEVTPANTLVKSFATNENTNSVFEIAVGTASALSFDSYSNLVNSGGYKNIRVLPAVVSMYNSVTDPRFKLLNARYLDGKYPDKTGAGNIKMVRYEEVLLNGAEAELMGGSAATALEYHNMILQSRGQAPLVSTDINLVKAERTKELLGEGFRYWDLLRWGQTIPYYNTSGVPDPARNKTIPDQKLTFPIPQSETNVAGNLVESNPGYDN</sequence>
<feature type="domain" description="SusD-like N-terminal" evidence="8">
    <location>
        <begin position="39"/>
        <end position="237"/>
    </location>
</feature>
<evidence type="ECO:0000259" key="8">
    <source>
        <dbReference type="Pfam" id="PF14322"/>
    </source>
</evidence>
<dbReference type="AlphaFoldDB" id="A0AAE3YCW6"/>
<comment type="similarity">
    <text evidence="2">Belongs to the SusD family.</text>
</comment>
<accession>A0AAE3YCW6</accession>
<evidence type="ECO:0000256" key="4">
    <source>
        <dbReference type="ARBA" id="ARBA00023136"/>
    </source>
</evidence>
<evidence type="ECO:0000256" key="6">
    <source>
        <dbReference type="SAM" id="SignalP"/>
    </source>
</evidence>
<dbReference type="InterPro" id="IPR012944">
    <property type="entry name" value="SusD_RagB_dom"/>
</dbReference>
<evidence type="ECO:0000313" key="9">
    <source>
        <dbReference type="EMBL" id="MDR6527846.1"/>
    </source>
</evidence>
<feature type="chain" id="PRO_5042035302" description="RagB/SusD family nutrient uptake outer membrane protein" evidence="6">
    <location>
        <begin position="23"/>
        <end position="466"/>
    </location>
</feature>
<dbReference type="InterPro" id="IPR033985">
    <property type="entry name" value="SusD-like_N"/>
</dbReference>
<dbReference type="Pfam" id="PF07980">
    <property type="entry name" value="SusD_RagB"/>
    <property type="match status" value="1"/>
</dbReference>
<dbReference type="Gene3D" id="2.20.20.130">
    <property type="match status" value="1"/>
</dbReference>
<comment type="subcellular location">
    <subcellularLocation>
        <location evidence="1">Cell outer membrane</location>
    </subcellularLocation>
</comment>
<evidence type="ECO:0000259" key="7">
    <source>
        <dbReference type="Pfam" id="PF07980"/>
    </source>
</evidence>
<keyword evidence="3 6" id="KW-0732">Signal</keyword>
<protein>
    <recommendedName>
        <fullName evidence="11">RagB/SusD family nutrient uptake outer membrane protein</fullName>
    </recommendedName>
</protein>
<evidence type="ECO:0000256" key="1">
    <source>
        <dbReference type="ARBA" id="ARBA00004442"/>
    </source>
</evidence>
<evidence type="ECO:0000256" key="3">
    <source>
        <dbReference type="ARBA" id="ARBA00022729"/>
    </source>
</evidence>
<keyword evidence="5" id="KW-0998">Cell outer membrane</keyword>
<dbReference type="RefSeq" id="WP_309947176.1">
    <property type="nucleotide sequence ID" value="NZ_JAVDQY010000003.1"/>
</dbReference>
<comment type="caution">
    <text evidence="9">The sequence shown here is derived from an EMBL/GenBank/DDBJ whole genome shotgun (WGS) entry which is preliminary data.</text>
</comment>
<gene>
    <name evidence="9" type="ORF">J2787_003238</name>
</gene>
<reference evidence="9" key="1">
    <citation type="submission" date="2023-07" db="EMBL/GenBank/DDBJ databases">
        <title>Sorghum-associated microbial communities from plants grown in Nebraska, USA.</title>
        <authorList>
            <person name="Schachtman D."/>
        </authorList>
    </citation>
    <scope>NUCLEOTIDE SEQUENCE</scope>
    <source>
        <strain evidence="9">DS2360</strain>
    </source>
</reference>
<dbReference type="SUPFAM" id="SSF48452">
    <property type="entry name" value="TPR-like"/>
    <property type="match status" value="1"/>
</dbReference>
<evidence type="ECO:0000256" key="2">
    <source>
        <dbReference type="ARBA" id="ARBA00006275"/>
    </source>
</evidence>
<dbReference type="EMBL" id="JAVDQY010000003">
    <property type="protein sequence ID" value="MDR6527846.1"/>
    <property type="molecule type" value="Genomic_DNA"/>
</dbReference>
<proteinExistence type="inferred from homology"/>
<feature type="signal peptide" evidence="6">
    <location>
        <begin position="1"/>
        <end position="22"/>
    </location>
</feature>
<dbReference type="PROSITE" id="PS51257">
    <property type="entry name" value="PROKAR_LIPOPROTEIN"/>
    <property type="match status" value="1"/>
</dbReference>
<evidence type="ECO:0008006" key="11">
    <source>
        <dbReference type="Google" id="ProtNLM"/>
    </source>
</evidence>
<keyword evidence="4" id="KW-0472">Membrane</keyword>
<name>A0AAE3YCW6_9FLAO</name>